<feature type="signal peptide" evidence="1">
    <location>
        <begin position="1"/>
        <end position="18"/>
    </location>
</feature>
<feature type="chain" id="PRO_5047293275" evidence="1">
    <location>
        <begin position="19"/>
        <end position="138"/>
    </location>
</feature>
<keyword evidence="1" id="KW-0732">Signal</keyword>
<dbReference type="RefSeq" id="WP_252819514.1">
    <property type="nucleotide sequence ID" value="NZ_JAMXQS010000006.1"/>
</dbReference>
<dbReference type="EMBL" id="JAMXQS010000006">
    <property type="protein sequence ID" value="MCO6050670.1"/>
    <property type="molecule type" value="Genomic_DNA"/>
</dbReference>
<gene>
    <name evidence="2" type="ORF">NGM99_12850</name>
</gene>
<evidence type="ECO:0000256" key="1">
    <source>
        <dbReference type="SAM" id="SignalP"/>
    </source>
</evidence>
<dbReference type="InterPro" id="IPR032347">
    <property type="entry name" value="DUF4864"/>
</dbReference>
<accession>A0ABT1C764</accession>
<dbReference type="Pfam" id="PF16156">
    <property type="entry name" value="DUF4864"/>
    <property type="match status" value="1"/>
</dbReference>
<proteinExistence type="predicted"/>
<name>A0ABT1C764_9HYPH</name>
<organism evidence="2 3">
    <name type="scientific">Mesorhizobium liriopis</name>
    <dbReference type="NCBI Taxonomy" id="2953882"/>
    <lineage>
        <taxon>Bacteria</taxon>
        <taxon>Pseudomonadati</taxon>
        <taxon>Pseudomonadota</taxon>
        <taxon>Alphaproteobacteria</taxon>
        <taxon>Hyphomicrobiales</taxon>
        <taxon>Phyllobacteriaceae</taxon>
        <taxon>Mesorhizobium</taxon>
    </lineage>
</organism>
<evidence type="ECO:0000313" key="2">
    <source>
        <dbReference type="EMBL" id="MCO6050670.1"/>
    </source>
</evidence>
<sequence length="138" mass="14828">MRSLLAAIGFSLASTALAQAGDAEVKAAQNTIEMQMDAFRAGDGVRAYSYAAPTIQNIFRTPDLFMSMVTNGYPPIRNPQQYSFGAVEEAANGTIAQRVMVTGPDGKEYEALYQLQRQPDGMFRIIGVSLKAANTIGA</sequence>
<reference evidence="2 3" key="1">
    <citation type="submission" date="2022-06" db="EMBL/GenBank/DDBJ databases">
        <title>Mesorhizobium sp. strain RP14 Genome sequencing and assembly.</title>
        <authorList>
            <person name="Kim I."/>
        </authorList>
    </citation>
    <scope>NUCLEOTIDE SEQUENCE [LARGE SCALE GENOMIC DNA]</scope>
    <source>
        <strain evidence="3">RP14(2022)</strain>
    </source>
</reference>
<keyword evidence="3" id="KW-1185">Reference proteome</keyword>
<dbReference type="Proteomes" id="UP001205906">
    <property type="component" value="Unassembled WGS sequence"/>
</dbReference>
<protein>
    <submittedName>
        <fullName evidence="2">DUF4864 domain-containing protein</fullName>
    </submittedName>
</protein>
<evidence type="ECO:0000313" key="3">
    <source>
        <dbReference type="Proteomes" id="UP001205906"/>
    </source>
</evidence>
<comment type="caution">
    <text evidence="2">The sequence shown here is derived from an EMBL/GenBank/DDBJ whole genome shotgun (WGS) entry which is preliminary data.</text>
</comment>